<comment type="caution">
    <text evidence="1">The sequence shown here is derived from an EMBL/GenBank/DDBJ whole genome shotgun (WGS) entry which is preliminary data.</text>
</comment>
<protein>
    <submittedName>
        <fullName evidence="1">Uncharacterized protein</fullName>
    </submittedName>
</protein>
<proteinExistence type="predicted"/>
<dbReference type="EMBL" id="JAWDJW010000005">
    <property type="protein sequence ID" value="KAK3082167.1"/>
    <property type="molecule type" value="Genomic_DNA"/>
</dbReference>
<sequence length="723" mass="81613">MDAARDAVPEGSDQHGQKRSREADSEPDVADSECEVASENGVHESSKTKYNPDTEPLPQGGMYGKHFKDAEAKATELVGSLYGFIRNSQYRDDEIAKLQDELKAIEFPQYPADVRVAVIGNSGVGKSSLINSVLGVDKLISTAGKCRAVTMLATEHRKPFAEQKKPFAAEIQLSDLDTCMDAFAAHLQTVYRYFHPEEEEGKNDSEGEEGESEATNPPSRPKQGSKIQMIKSPAATTRPPRTPSWQSSQTDRNSRHLHRRMWISKDMLSELGKWLADTFERYQLQQGVRYFEAHSSSEFVELIKPYTDSLHAKDKYADDDSPVLWPIVRTVKIGLHSQLLEKGIVLVDLPGVSDVNRQRAKATEEHLLVCNYALLVGEIKRILDDVAVHNFLLEAAHRKRHKRKAVILVTTFTDHGINELDESGLKAAQHNQYLLAHQKIVAIRALLSKNQKRRSQAQAKGNLQEYLTLTEQCESLEKVQSPQAKQLVSDIKVHARNDEDIEKLKVLWQQMTQEPDAYLPVFSVSNSMYRAHIEGYTTDNVPEMSVNCTGFPALRHFLYTLPSKAVFDAVDYHCDIKLDGLLRTMAIACTTKRSERQEGPEDIIKRAQKAMEKSVGTLFESIDTAHLHGNGGVLTAIATRESQWTGEARRLMNDGRNWVEDWVNWPWARTLAFCKREGYHQIKGHGPVSWNGMLLKVVRKDLKASFRSLQKACEAWREDTIRT</sequence>
<organism evidence="1 2">
    <name type="scientific">Coniosporium uncinatum</name>
    <dbReference type="NCBI Taxonomy" id="93489"/>
    <lineage>
        <taxon>Eukaryota</taxon>
        <taxon>Fungi</taxon>
        <taxon>Dikarya</taxon>
        <taxon>Ascomycota</taxon>
        <taxon>Pezizomycotina</taxon>
        <taxon>Dothideomycetes</taxon>
        <taxon>Dothideomycetes incertae sedis</taxon>
        <taxon>Coniosporium</taxon>
    </lineage>
</organism>
<dbReference type="Proteomes" id="UP001186974">
    <property type="component" value="Unassembled WGS sequence"/>
</dbReference>
<evidence type="ECO:0000313" key="2">
    <source>
        <dbReference type="Proteomes" id="UP001186974"/>
    </source>
</evidence>
<keyword evidence="2" id="KW-1185">Reference proteome</keyword>
<accession>A0ACC3DZZ0</accession>
<name>A0ACC3DZZ0_9PEZI</name>
<gene>
    <name evidence="1" type="ORF">LTS18_000097</name>
</gene>
<reference evidence="1" key="1">
    <citation type="submission" date="2024-09" db="EMBL/GenBank/DDBJ databases">
        <title>Black Yeasts Isolated from many extreme environments.</title>
        <authorList>
            <person name="Coleine C."/>
            <person name="Stajich J.E."/>
            <person name="Selbmann L."/>
        </authorList>
    </citation>
    <scope>NUCLEOTIDE SEQUENCE</scope>
    <source>
        <strain evidence="1">CCFEE 5737</strain>
    </source>
</reference>
<evidence type="ECO:0000313" key="1">
    <source>
        <dbReference type="EMBL" id="KAK3082167.1"/>
    </source>
</evidence>